<dbReference type="InterPro" id="IPR002168">
    <property type="entry name" value="Lipase_GDXG_HIS_AS"/>
</dbReference>
<organism evidence="4 5">
    <name type="scientific">Halioglobus maricola</name>
    <dbReference type="NCBI Taxonomy" id="2601894"/>
    <lineage>
        <taxon>Bacteria</taxon>
        <taxon>Pseudomonadati</taxon>
        <taxon>Pseudomonadota</taxon>
        <taxon>Gammaproteobacteria</taxon>
        <taxon>Cellvibrionales</taxon>
        <taxon>Halieaceae</taxon>
        <taxon>Halioglobus</taxon>
    </lineage>
</organism>
<gene>
    <name evidence="4" type="ORF">EY643_19490</name>
</gene>
<keyword evidence="5" id="KW-1185">Reference proteome</keyword>
<sequence>MFWLWLLVGLVAVILLVSRFYLSGEDLGMYDAHSGEQFSGESGSSEERSKVEASLKVGVGPIRQQPRRQQLKLLREYIDNMAEGLDLPATITPVDAGGVPAEWVVAPESDPNRRLLYIHGGGFVMGSPRSHRNVTAHFAHLCGLTVLSIDYRLMPEHARLAGVEDCQTAYEWLLENGPDGASAPEHIYIAGDSAGGNLSLMMSAWSRDHGSRKADGVVALSPVTDLTLGSPSMKANIETDAMLGPMFGQLAKIPRPLLLWMGWFQNRTTPANPVLSPVFGDLSNLPPTLVHASESEMLRDDGRRYVNRAVSQGSVAKLQTWPNVVHVWHMFYPDLTEAREAWEEIRTFIADLG</sequence>
<evidence type="ECO:0000256" key="1">
    <source>
        <dbReference type="ARBA" id="ARBA00010515"/>
    </source>
</evidence>
<dbReference type="Proteomes" id="UP000326287">
    <property type="component" value="Chromosome"/>
</dbReference>
<name>A0A5P9NPG5_9GAMM</name>
<comment type="similarity">
    <text evidence="1">Belongs to the 'GDXG' lipolytic enzyme family.</text>
</comment>
<dbReference type="Pfam" id="PF07859">
    <property type="entry name" value="Abhydrolase_3"/>
    <property type="match status" value="1"/>
</dbReference>
<dbReference type="GO" id="GO:0004806">
    <property type="term" value="F:triacylglycerol lipase activity"/>
    <property type="evidence" value="ECO:0007669"/>
    <property type="project" value="TreeGrafter"/>
</dbReference>
<dbReference type="SUPFAM" id="SSF53474">
    <property type="entry name" value="alpha/beta-Hydrolases"/>
    <property type="match status" value="1"/>
</dbReference>
<dbReference type="KEGG" id="halc:EY643_19490"/>
<dbReference type="EMBL" id="CP036422">
    <property type="protein sequence ID" value="QFU77682.1"/>
    <property type="molecule type" value="Genomic_DNA"/>
</dbReference>
<accession>A0A5P9NPG5</accession>
<dbReference type="PANTHER" id="PTHR48081">
    <property type="entry name" value="AB HYDROLASE SUPERFAMILY PROTEIN C4A8.06C"/>
    <property type="match status" value="1"/>
</dbReference>
<keyword evidence="2 4" id="KW-0378">Hydrolase</keyword>
<dbReference type="AlphaFoldDB" id="A0A5P9NPG5"/>
<evidence type="ECO:0000313" key="5">
    <source>
        <dbReference type="Proteomes" id="UP000326287"/>
    </source>
</evidence>
<dbReference type="PANTHER" id="PTHR48081:SF30">
    <property type="entry name" value="ACETYL-HYDROLASE LIPR-RELATED"/>
    <property type="match status" value="1"/>
</dbReference>
<dbReference type="Gene3D" id="3.40.50.1820">
    <property type="entry name" value="alpha/beta hydrolase"/>
    <property type="match status" value="1"/>
</dbReference>
<dbReference type="InterPro" id="IPR029058">
    <property type="entry name" value="AB_hydrolase_fold"/>
</dbReference>
<dbReference type="RefSeq" id="WP_153240828.1">
    <property type="nucleotide sequence ID" value="NZ_CP036422.1"/>
</dbReference>
<dbReference type="OrthoDB" id="9806180at2"/>
<evidence type="ECO:0000256" key="2">
    <source>
        <dbReference type="ARBA" id="ARBA00022801"/>
    </source>
</evidence>
<evidence type="ECO:0000259" key="3">
    <source>
        <dbReference type="Pfam" id="PF07859"/>
    </source>
</evidence>
<feature type="domain" description="Alpha/beta hydrolase fold-3" evidence="3">
    <location>
        <begin position="115"/>
        <end position="330"/>
    </location>
</feature>
<reference evidence="4 5" key="1">
    <citation type="submission" date="2019-02" db="EMBL/GenBank/DDBJ databases">
        <authorList>
            <person name="Li S.-H."/>
        </authorList>
    </citation>
    <scope>NUCLEOTIDE SEQUENCE [LARGE SCALE GENOMIC DNA]</scope>
    <source>
        <strain evidence="4 5">IMCC14385</strain>
    </source>
</reference>
<dbReference type="PROSITE" id="PS01173">
    <property type="entry name" value="LIPASE_GDXG_HIS"/>
    <property type="match status" value="1"/>
</dbReference>
<evidence type="ECO:0000313" key="4">
    <source>
        <dbReference type="EMBL" id="QFU77682.1"/>
    </source>
</evidence>
<dbReference type="InterPro" id="IPR050300">
    <property type="entry name" value="GDXG_lipolytic_enzyme"/>
</dbReference>
<proteinExistence type="inferred from homology"/>
<protein>
    <submittedName>
        <fullName evidence="4">Alpha/beta hydrolase</fullName>
    </submittedName>
</protein>
<dbReference type="InterPro" id="IPR013094">
    <property type="entry name" value="AB_hydrolase_3"/>
</dbReference>